<feature type="transmembrane region" description="Helical" evidence="1">
    <location>
        <begin position="52"/>
        <end position="71"/>
    </location>
</feature>
<keyword evidence="3" id="KW-1185">Reference proteome</keyword>
<evidence type="ECO:0000313" key="3">
    <source>
        <dbReference type="Proteomes" id="UP000599578"/>
    </source>
</evidence>
<evidence type="ECO:0000313" key="2">
    <source>
        <dbReference type="EMBL" id="GGO89064.1"/>
    </source>
</evidence>
<name>A0A917ZRC6_9GAMM</name>
<protein>
    <submittedName>
        <fullName evidence="2">Uncharacterized protein</fullName>
    </submittedName>
</protein>
<dbReference type="AlphaFoldDB" id="A0A917ZRC6"/>
<comment type="caution">
    <text evidence="2">The sequence shown here is derived from an EMBL/GenBank/DDBJ whole genome shotgun (WGS) entry which is preliminary data.</text>
</comment>
<dbReference type="Proteomes" id="UP000599578">
    <property type="component" value="Unassembled WGS sequence"/>
</dbReference>
<dbReference type="RefSeq" id="WP_188862988.1">
    <property type="nucleotide sequence ID" value="NZ_BMLT01000021.1"/>
</dbReference>
<accession>A0A917ZRC6</accession>
<keyword evidence="1" id="KW-0472">Membrane</keyword>
<evidence type="ECO:0000256" key="1">
    <source>
        <dbReference type="SAM" id="Phobius"/>
    </source>
</evidence>
<reference evidence="2 3" key="1">
    <citation type="journal article" date="2014" name="Int. J. Syst. Evol. Microbiol.">
        <title>Complete genome sequence of Corynebacterium casei LMG S-19264T (=DSM 44701T), isolated from a smear-ripened cheese.</title>
        <authorList>
            <consortium name="US DOE Joint Genome Institute (JGI-PGF)"/>
            <person name="Walter F."/>
            <person name="Albersmeier A."/>
            <person name="Kalinowski J."/>
            <person name="Ruckert C."/>
        </authorList>
    </citation>
    <scope>NUCLEOTIDE SEQUENCE [LARGE SCALE GENOMIC DNA]</scope>
    <source>
        <strain evidence="2 3">CGMCC 1.7286</strain>
    </source>
</reference>
<keyword evidence="1" id="KW-0812">Transmembrane</keyword>
<dbReference type="EMBL" id="BMLT01000021">
    <property type="protein sequence ID" value="GGO89064.1"/>
    <property type="molecule type" value="Genomic_DNA"/>
</dbReference>
<keyword evidence="1" id="KW-1133">Transmembrane helix</keyword>
<organism evidence="2 3">
    <name type="scientific">Marinobacterium nitratireducens</name>
    <dbReference type="NCBI Taxonomy" id="518897"/>
    <lineage>
        <taxon>Bacteria</taxon>
        <taxon>Pseudomonadati</taxon>
        <taxon>Pseudomonadota</taxon>
        <taxon>Gammaproteobacteria</taxon>
        <taxon>Oceanospirillales</taxon>
        <taxon>Oceanospirillaceae</taxon>
        <taxon>Marinobacterium</taxon>
    </lineage>
</organism>
<sequence length="95" mass="10553">MMITKDQVMSYGTYVGAGGTGYVAQKVGDAEPKASWAAHMITDIAAWSAMDYLTAGCMALGAIGVLHRMYVDWSLHRARKRHERKLAESYQWPSK</sequence>
<proteinExistence type="predicted"/>
<gene>
    <name evidence="2" type="ORF">GCM10011348_45940</name>
</gene>